<dbReference type="Proteomes" id="UP000016887">
    <property type="component" value="Chromosome"/>
</dbReference>
<reference evidence="2 3" key="1">
    <citation type="journal article" date="2013" name="Appl. Environ. Microbiol.">
        <title>Variation of the Virus-Related Elements within Syntenic Genomes of the Hyperthermophilic Archaeon Aeropyrum.</title>
        <authorList>
            <person name="Daifuku T."/>
            <person name="Yoshida T."/>
            <person name="Kitamura T."/>
            <person name="Kawaichi S."/>
            <person name="Inoue T."/>
            <person name="Nomura K."/>
            <person name="Yoshida Y."/>
            <person name="Kuno S."/>
            <person name="Sako Y."/>
        </authorList>
    </citation>
    <scope>NUCLEOTIDE SEQUENCE [LARGE SCALE GENOMIC DNA]</scope>
    <source>
        <strain evidence="2 3">SY1</strain>
    </source>
</reference>
<dbReference type="SUPFAM" id="SSF53448">
    <property type="entry name" value="Nucleotide-diphospho-sugar transferases"/>
    <property type="match status" value="1"/>
</dbReference>
<evidence type="ECO:0000313" key="3">
    <source>
        <dbReference type="Proteomes" id="UP000016887"/>
    </source>
</evidence>
<feature type="domain" description="Nucleotidyl transferase" evidence="1">
    <location>
        <begin position="2"/>
        <end position="228"/>
    </location>
</feature>
<keyword evidence="3" id="KW-1185">Reference proteome</keyword>
<dbReference type="InterPro" id="IPR050486">
    <property type="entry name" value="Mannose-1P_guanyltransferase"/>
</dbReference>
<dbReference type="EMBL" id="AP012489">
    <property type="protein sequence ID" value="BAN90904.1"/>
    <property type="molecule type" value="Genomic_DNA"/>
</dbReference>
<dbReference type="PANTHER" id="PTHR22572">
    <property type="entry name" value="SUGAR-1-PHOSPHATE GUANYL TRANSFERASE"/>
    <property type="match status" value="1"/>
</dbReference>
<protein>
    <submittedName>
        <fullName evidence="2">Sugar-phosphate nucleotidyl transferase</fullName>
    </submittedName>
</protein>
<dbReference type="InterPro" id="IPR029044">
    <property type="entry name" value="Nucleotide-diphossugar_trans"/>
</dbReference>
<dbReference type="KEGG" id="acj:ACAM_1435"/>
<sequence length="238" mass="26650">MALILAGGYGKRLRPLTEHKPKPLLEVAGKPVLVHQIEWLRYYGVEEFVLLVGYLKERIIEEMGSGAKFGVKITYVVEDKPLGTAGALWNARHIIEKENLVLVVNGDIVTNIDPDPLVRLVREREAVAGIAAVPLRSPYGILKLDDGNVTGFREKPFIYDYWINGGLYAVSKEIVKYLPQQGDIEKTTFPQLASDGKLVAARYEIPPFYWRSIDTFKDIEEASKEIEDMGGLVPPQKG</sequence>
<dbReference type="Gene3D" id="3.90.550.10">
    <property type="entry name" value="Spore Coat Polysaccharide Biosynthesis Protein SpsA, Chain A"/>
    <property type="match status" value="1"/>
</dbReference>
<dbReference type="InterPro" id="IPR005835">
    <property type="entry name" value="NTP_transferase_dom"/>
</dbReference>
<organism evidence="2 3">
    <name type="scientific">Aeropyrum camini SY1 = JCM 12091</name>
    <dbReference type="NCBI Taxonomy" id="1198449"/>
    <lineage>
        <taxon>Archaea</taxon>
        <taxon>Thermoproteota</taxon>
        <taxon>Thermoprotei</taxon>
        <taxon>Desulfurococcales</taxon>
        <taxon>Desulfurococcaceae</taxon>
        <taxon>Aeropyrum</taxon>
    </lineage>
</organism>
<dbReference type="CDD" id="cd04181">
    <property type="entry name" value="NTP_transferase"/>
    <property type="match status" value="1"/>
</dbReference>
<accession>U3THS3</accession>
<evidence type="ECO:0000259" key="1">
    <source>
        <dbReference type="Pfam" id="PF00483"/>
    </source>
</evidence>
<name>U3THS3_9CREN</name>
<dbReference type="eggNOG" id="arCOG00663">
    <property type="taxonomic scope" value="Archaea"/>
</dbReference>
<keyword evidence="2" id="KW-0808">Transferase</keyword>
<dbReference type="STRING" id="1198449.ACAM_1435"/>
<evidence type="ECO:0000313" key="2">
    <source>
        <dbReference type="EMBL" id="BAN90904.1"/>
    </source>
</evidence>
<gene>
    <name evidence="2" type="ORF">ACAM_1435</name>
</gene>
<proteinExistence type="predicted"/>
<dbReference type="Pfam" id="PF00483">
    <property type="entry name" value="NTP_transferase"/>
    <property type="match status" value="1"/>
</dbReference>
<dbReference type="GO" id="GO:0016740">
    <property type="term" value="F:transferase activity"/>
    <property type="evidence" value="ECO:0007669"/>
    <property type="project" value="UniProtKB-KW"/>
</dbReference>
<dbReference type="AlphaFoldDB" id="U3THS3"/>